<organism evidence="3">
    <name type="scientific">Melampsora larici-populina (strain 98AG31 / pathotype 3-4-7)</name>
    <name type="common">Poplar leaf rust fungus</name>
    <dbReference type="NCBI Taxonomy" id="747676"/>
    <lineage>
        <taxon>Eukaryota</taxon>
        <taxon>Fungi</taxon>
        <taxon>Dikarya</taxon>
        <taxon>Basidiomycota</taxon>
        <taxon>Pucciniomycotina</taxon>
        <taxon>Pucciniomycetes</taxon>
        <taxon>Pucciniales</taxon>
        <taxon>Melampsoraceae</taxon>
        <taxon>Melampsora</taxon>
    </lineage>
</organism>
<dbReference type="VEuPathDB" id="FungiDB:MELLADRAFT_96150"/>
<evidence type="ECO:0000256" key="1">
    <source>
        <dbReference type="SAM" id="MobiDB-lite"/>
    </source>
</evidence>
<accession>F4SB56</accession>
<dbReference type="AlphaFoldDB" id="F4SB56"/>
<evidence type="ECO:0000313" key="3">
    <source>
        <dbReference type="Proteomes" id="UP000001072"/>
    </source>
</evidence>
<dbReference type="InParanoid" id="F4SB56"/>
<reference evidence="3" key="1">
    <citation type="journal article" date="2011" name="Proc. Natl. Acad. Sci. U.S.A.">
        <title>Obligate biotrophy features unraveled by the genomic analysis of rust fungi.</title>
        <authorList>
            <person name="Duplessis S."/>
            <person name="Cuomo C.A."/>
            <person name="Lin Y.-C."/>
            <person name="Aerts A."/>
            <person name="Tisserant E."/>
            <person name="Veneault-Fourrey C."/>
            <person name="Joly D.L."/>
            <person name="Hacquard S."/>
            <person name="Amselem J."/>
            <person name="Cantarel B.L."/>
            <person name="Chiu R."/>
            <person name="Coutinho P.M."/>
            <person name="Feau N."/>
            <person name="Field M."/>
            <person name="Frey P."/>
            <person name="Gelhaye E."/>
            <person name="Goldberg J."/>
            <person name="Grabherr M.G."/>
            <person name="Kodira C.D."/>
            <person name="Kohler A."/>
            <person name="Kuees U."/>
            <person name="Lindquist E.A."/>
            <person name="Lucas S.M."/>
            <person name="Mago R."/>
            <person name="Mauceli E."/>
            <person name="Morin E."/>
            <person name="Murat C."/>
            <person name="Pangilinan J.L."/>
            <person name="Park R."/>
            <person name="Pearson M."/>
            <person name="Quesneville H."/>
            <person name="Rouhier N."/>
            <person name="Sakthikumar S."/>
            <person name="Salamov A.A."/>
            <person name="Schmutz J."/>
            <person name="Selles B."/>
            <person name="Shapiro H."/>
            <person name="Tanguay P."/>
            <person name="Tuskan G.A."/>
            <person name="Henrissat B."/>
            <person name="Van de Peer Y."/>
            <person name="Rouze P."/>
            <person name="Ellis J.G."/>
            <person name="Dodds P.N."/>
            <person name="Schein J.E."/>
            <person name="Zhong S."/>
            <person name="Hamelin R.C."/>
            <person name="Grigoriev I.V."/>
            <person name="Szabo L.J."/>
            <person name="Martin F."/>
        </authorList>
    </citation>
    <scope>NUCLEOTIDE SEQUENCE [LARGE SCALE GENOMIC DNA]</scope>
    <source>
        <strain evidence="3">98AG31 / pathotype 3-4-7</strain>
    </source>
</reference>
<dbReference type="EMBL" id="GL883185">
    <property type="protein sequence ID" value="EGF98120.1"/>
    <property type="molecule type" value="Genomic_DNA"/>
</dbReference>
<evidence type="ECO:0000313" key="2">
    <source>
        <dbReference type="EMBL" id="EGF98120.1"/>
    </source>
</evidence>
<proteinExistence type="predicted"/>
<name>F4SB56_MELLP</name>
<feature type="region of interest" description="Disordered" evidence="1">
    <location>
        <begin position="113"/>
        <end position="154"/>
    </location>
</feature>
<dbReference type="HOGENOM" id="CLU_1390521_0_0_1"/>
<protein>
    <submittedName>
        <fullName evidence="2">Uncharacterized protein</fullName>
    </submittedName>
</protein>
<dbReference type="RefSeq" id="XP_007418621.1">
    <property type="nucleotide sequence ID" value="XM_007418559.1"/>
</dbReference>
<gene>
    <name evidence="2" type="ORF">MELLADRAFT_96150</name>
</gene>
<sequence>MLTSELQRLKQVPEQYHLMGPIKSIPRTFFNLFPLNDLNPSIGFSTSLASTSNGAVTKMTNISEVAQCPNFWAMPVHALYEWRRHVNILDRTLLGYYEQALDEAEKDLDRAASEPDVLDTSIVTPSGRPSAPRSGRKRSVKDETAAPGGSGPAFKFLKARPDRLDLLFMRALEALSPFGSNGQKVKISLLCSSHPY</sequence>
<dbReference type="KEGG" id="mlr:MELLADRAFT_96150"/>
<dbReference type="Proteomes" id="UP000001072">
    <property type="component" value="Unassembled WGS sequence"/>
</dbReference>
<dbReference type="GeneID" id="18937494"/>
<keyword evidence="3" id="KW-1185">Reference proteome</keyword>